<feature type="transmembrane region" description="Helical" evidence="8">
    <location>
        <begin position="139"/>
        <end position="158"/>
    </location>
</feature>
<dbReference type="PANTHER" id="PTHR33908">
    <property type="entry name" value="MANNOSYLTRANSFERASE YKCB-RELATED"/>
    <property type="match status" value="1"/>
</dbReference>
<keyword evidence="3" id="KW-0328">Glycosyltransferase</keyword>
<evidence type="ECO:0000256" key="5">
    <source>
        <dbReference type="ARBA" id="ARBA00022692"/>
    </source>
</evidence>
<keyword evidence="5 8" id="KW-0812">Transmembrane</keyword>
<keyword evidence="2" id="KW-1003">Cell membrane</keyword>
<reference evidence="11 12" key="1">
    <citation type="journal article" date="2016" name="Nat. Commun.">
        <title>Thousands of microbial genomes shed light on interconnected biogeochemical processes in an aquifer system.</title>
        <authorList>
            <person name="Anantharaman K."/>
            <person name="Brown C.T."/>
            <person name="Hug L.A."/>
            <person name="Sharon I."/>
            <person name="Castelle C.J."/>
            <person name="Probst A.J."/>
            <person name="Thomas B.C."/>
            <person name="Singh A."/>
            <person name="Wilkins M.J."/>
            <person name="Karaoz U."/>
            <person name="Brodie E.L."/>
            <person name="Williams K.H."/>
            <person name="Hubbard S.S."/>
            <person name="Banfield J.F."/>
        </authorList>
    </citation>
    <scope>NUCLEOTIDE SEQUENCE [LARGE SCALE GENOMIC DNA]</scope>
</reference>
<dbReference type="InterPro" id="IPR038731">
    <property type="entry name" value="RgtA/B/C-like"/>
</dbReference>
<evidence type="ECO:0000256" key="8">
    <source>
        <dbReference type="SAM" id="Phobius"/>
    </source>
</evidence>
<evidence type="ECO:0000256" key="6">
    <source>
        <dbReference type="ARBA" id="ARBA00022989"/>
    </source>
</evidence>
<evidence type="ECO:0000256" key="7">
    <source>
        <dbReference type="ARBA" id="ARBA00023136"/>
    </source>
</evidence>
<feature type="signal peptide" evidence="9">
    <location>
        <begin position="1"/>
        <end position="18"/>
    </location>
</feature>
<name>A0A1F8EEP5_9BACT</name>
<keyword evidence="9" id="KW-0732">Signal</keyword>
<dbReference type="GO" id="GO:0005886">
    <property type="term" value="C:plasma membrane"/>
    <property type="evidence" value="ECO:0007669"/>
    <property type="project" value="UniProtKB-SubCell"/>
</dbReference>
<keyword evidence="4" id="KW-0808">Transferase</keyword>
<dbReference type="EMBL" id="MGJB01000001">
    <property type="protein sequence ID" value="OGM99280.1"/>
    <property type="molecule type" value="Genomic_DNA"/>
</dbReference>
<protein>
    <recommendedName>
        <fullName evidence="10">Glycosyltransferase RgtA/B/C/D-like domain-containing protein</fullName>
    </recommendedName>
</protein>
<evidence type="ECO:0000259" key="10">
    <source>
        <dbReference type="Pfam" id="PF13231"/>
    </source>
</evidence>
<feature type="transmembrane region" description="Helical" evidence="8">
    <location>
        <begin position="112"/>
        <end position="130"/>
    </location>
</feature>
<evidence type="ECO:0000256" key="4">
    <source>
        <dbReference type="ARBA" id="ARBA00022679"/>
    </source>
</evidence>
<feature type="transmembrane region" description="Helical" evidence="8">
    <location>
        <begin position="374"/>
        <end position="394"/>
    </location>
</feature>
<comment type="caution">
    <text evidence="11">The sequence shown here is derived from an EMBL/GenBank/DDBJ whole genome shotgun (WGS) entry which is preliminary data.</text>
</comment>
<proteinExistence type="predicted"/>
<evidence type="ECO:0000313" key="11">
    <source>
        <dbReference type="EMBL" id="OGM99280.1"/>
    </source>
</evidence>
<evidence type="ECO:0000313" key="12">
    <source>
        <dbReference type="Proteomes" id="UP000176893"/>
    </source>
</evidence>
<organism evidence="11 12">
    <name type="scientific">Candidatus Yanofskybacteria bacterium RIFCSPHIGHO2_01_FULL_41_26</name>
    <dbReference type="NCBI Taxonomy" id="1802661"/>
    <lineage>
        <taxon>Bacteria</taxon>
        <taxon>Candidatus Yanofskyibacteriota</taxon>
    </lineage>
</organism>
<feature type="transmembrane region" description="Helical" evidence="8">
    <location>
        <begin position="238"/>
        <end position="262"/>
    </location>
</feature>
<comment type="subcellular location">
    <subcellularLocation>
        <location evidence="1">Cell membrane</location>
        <topology evidence="1">Multi-pass membrane protein</topology>
    </subcellularLocation>
</comment>
<dbReference type="AlphaFoldDB" id="A0A1F8EEP5"/>
<keyword evidence="7 8" id="KW-0472">Membrane</keyword>
<feature type="transmembrane region" description="Helical" evidence="8">
    <location>
        <begin position="193"/>
        <end position="226"/>
    </location>
</feature>
<dbReference type="InterPro" id="IPR050297">
    <property type="entry name" value="LipidA_mod_glycosyltrf_83"/>
</dbReference>
<evidence type="ECO:0000256" key="1">
    <source>
        <dbReference type="ARBA" id="ARBA00004651"/>
    </source>
</evidence>
<sequence length="583" mass="66165">MKIKLTAFLIIASATILAITSGWNDSPVVDEIPHIGAGYSYVVQHSYQFNPEHPPLAKDLAGLALLPFNLNQSAFSQKYPTNWPTDVNGQWNFGRALIFQTGNDAITLVRAAKLPMLLFFIISAWIIFVWTKKLFGDKAALLAIFLFSFTPTVIAHSRLVTTDIALLAGIIATLYFFERYFENQSAGWRNKNFWLAAIVFGLGQLTKFSAFLLIPLLVFLAVIWAYANQHKLSGMISMAWKAVLIIIVGFAFIVGPIFQLHLLNYSGEKQKADAAVILGSYGNRLFADPVIWASDKPLLRPFAQYSLGVLMIFQRNVGGNQTYFLGNVYQTAVKSYFPVIYALKEPIPFLILFIIATIAFFINARTKERRLKNWLRIHFAETAIFSWALFYWIISINANLNIGIRHLIPVYGGTAILVAGQLSVLYERVKAKRVYLVFVSTLCAWLLAETIIIFPYYLTYFNQIAGGPTGGYRYVVDSNLDWGQDLKRLADWVDRNDIKKISLDYFGWADQSYYLGNKFYWMTSEKYKTKDQFMSDNPTGGYIAVSATFYQQSLATDKNYGWLTNYQPIKVIGNSIFVWKINP</sequence>
<gene>
    <name evidence="11" type="ORF">A2649_04025</name>
</gene>
<dbReference type="PANTHER" id="PTHR33908:SF11">
    <property type="entry name" value="MEMBRANE PROTEIN"/>
    <property type="match status" value="1"/>
</dbReference>
<feature type="transmembrane region" description="Helical" evidence="8">
    <location>
        <begin position="164"/>
        <end position="181"/>
    </location>
</feature>
<dbReference type="GO" id="GO:0016763">
    <property type="term" value="F:pentosyltransferase activity"/>
    <property type="evidence" value="ECO:0007669"/>
    <property type="project" value="TreeGrafter"/>
</dbReference>
<feature type="transmembrane region" description="Helical" evidence="8">
    <location>
        <begin position="406"/>
        <end position="427"/>
    </location>
</feature>
<accession>A0A1F8EEP5</accession>
<dbReference type="GO" id="GO:0009103">
    <property type="term" value="P:lipopolysaccharide biosynthetic process"/>
    <property type="evidence" value="ECO:0007669"/>
    <property type="project" value="UniProtKB-ARBA"/>
</dbReference>
<dbReference type="Pfam" id="PF13231">
    <property type="entry name" value="PMT_2"/>
    <property type="match status" value="1"/>
</dbReference>
<evidence type="ECO:0000256" key="9">
    <source>
        <dbReference type="SAM" id="SignalP"/>
    </source>
</evidence>
<feature type="chain" id="PRO_5009535340" description="Glycosyltransferase RgtA/B/C/D-like domain-containing protein" evidence="9">
    <location>
        <begin position="19"/>
        <end position="583"/>
    </location>
</feature>
<feature type="transmembrane region" description="Helical" evidence="8">
    <location>
        <begin position="434"/>
        <end position="458"/>
    </location>
</feature>
<feature type="domain" description="Glycosyltransferase RgtA/B/C/D-like" evidence="10">
    <location>
        <begin position="111"/>
        <end position="250"/>
    </location>
</feature>
<dbReference type="STRING" id="1802661.A2649_04025"/>
<evidence type="ECO:0000256" key="2">
    <source>
        <dbReference type="ARBA" id="ARBA00022475"/>
    </source>
</evidence>
<feature type="transmembrane region" description="Helical" evidence="8">
    <location>
        <begin position="346"/>
        <end position="362"/>
    </location>
</feature>
<dbReference type="Proteomes" id="UP000176893">
    <property type="component" value="Unassembled WGS sequence"/>
</dbReference>
<keyword evidence="6 8" id="KW-1133">Transmembrane helix</keyword>
<evidence type="ECO:0000256" key="3">
    <source>
        <dbReference type="ARBA" id="ARBA00022676"/>
    </source>
</evidence>